<name>A0AAD6XKR7_9AGAR</name>
<feature type="domain" description="Rhodanese" evidence="1">
    <location>
        <begin position="205"/>
        <end position="299"/>
    </location>
</feature>
<dbReference type="Pfam" id="PF00581">
    <property type="entry name" value="Rhodanese"/>
    <property type="match status" value="1"/>
</dbReference>
<comment type="caution">
    <text evidence="2">The sequence shown here is derived from an EMBL/GenBank/DDBJ whole genome shotgun (WGS) entry which is preliminary data.</text>
</comment>
<dbReference type="SMART" id="SM00450">
    <property type="entry name" value="RHOD"/>
    <property type="match status" value="1"/>
</dbReference>
<dbReference type="AlphaFoldDB" id="A0AAD6XKR7"/>
<proteinExistence type="predicted"/>
<sequence>MSHRLSHRLSTTLSSLGSTSGLRTLDDVRDQVATELAMRAASTAETVDGVRLGVVLTLASADDERFLRLLAESLRDRLLHTSHLFALATTGAEAHLLFTGSSPAQVQRALSVAAATLTGRMGASSTAADERSAQAAVEGVSLMDEPLLWRVLRASLVLARDERTPPPGALGVAQMLAGARRGVRRLTPGEAFDAVQGLGDPALLSGGPTFLVDIRPAPRRGGITGSLVVDRNDLEWAFDPRLAHLLIASSYALRPILICADGRASSLAAAALRALGLYNATDVVGGFRAWREAGLDVAGGDSTAEEEY</sequence>
<keyword evidence="3" id="KW-1185">Reference proteome</keyword>
<organism evidence="2 3">
    <name type="scientific">Mycena belliarum</name>
    <dbReference type="NCBI Taxonomy" id="1033014"/>
    <lineage>
        <taxon>Eukaryota</taxon>
        <taxon>Fungi</taxon>
        <taxon>Dikarya</taxon>
        <taxon>Basidiomycota</taxon>
        <taxon>Agaricomycotina</taxon>
        <taxon>Agaricomycetes</taxon>
        <taxon>Agaricomycetidae</taxon>
        <taxon>Agaricales</taxon>
        <taxon>Marasmiineae</taxon>
        <taxon>Mycenaceae</taxon>
        <taxon>Mycena</taxon>
    </lineage>
</organism>
<dbReference type="EMBL" id="JARJCN010000034">
    <property type="protein sequence ID" value="KAJ7085433.1"/>
    <property type="molecule type" value="Genomic_DNA"/>
</dbReference>
<dbReference type="InterPro" id="IPR001763">
    <property type="entry name" value="Rhodanese-like_dom"/>
</dbReference>
<reference evidence="2" key="1">
    <citation type="submission" date="2023-03" db="EMBL/GenBank/DDBJ databases">
        <title>Massive genome expansion in bonnet fungi (Mycena s.s.) driven by repeated elements and novel gene families across ecological guilds.</title>
        <authorList>
            <consortium name="Lawrence Berkeley National Laboratory"/>
            <person name="Harder C.B."/>
            <person name="Miyauchi S."/>
            <person name="Viragh M."/>
            <person name="Kuo A."/>
            <person name="Thoen E."/>
            <person name="Andreopoulos B."/>
            <person name="Lu D."/>
            <person name="Skrede I."/>
            <person name="Drula E."/>
            <person name="Henrissat B."/>
            <person name="Morin E."/>
            <person name="Kohler A."/>
            <person name="Barry K."/>
            <person name="LaButti K."/>
            <person name="Morin E."/>
            <person name="Salamov A."/>
            <person name="Lipzen A."/>
            <person name="Mereny Z."/>
            <person name="Hegedus B."/>
            <person name="Baldrian P."/>
            <person name="Stursova M."/>
            <person name="Weitz H."/>
            <person name="Taylor A."/>
            <person name="Grigoriev I.V."/>
            <person name="Nagy L.G."/>
            <person name="Martin F."/>
            <person name="Kauserud H."/>
        </authorList>
    </citation>
    <scope>NUCLEOTIDE SEQUENCE</scope>
    <source>
        <strain evidence="2">CBHHK173m</strain>
    </source>
</reference>
<dbReference type="InterPro" id="IPR036873">
    <property type="entry name" value="Rhodanese-like_dom_sf"/>
</dbReference>
<evidence type="ECO:0000313" key="3">
    <source>
        <dbReference type="Proteomes" id="UP001222325"/>
    </source>
</evidence>
<dbReference type="Proteomes" id="UP001222325">
    <property type="component" value="Unassembled WGS sequence"/>
</dbReference>
<evidence type="ECO:0000313" key="2">
    <source>
        <dbReference type="EMBL" id="KAJ7085433.1"/>
    </source>
</evidence>
<accession>A0AAD6XKR7</accession>
<evidence type="ECO:0000259" key="1">
    <source>
        <dbReference type="PROSITE" id="PS50206"/>
    </source>
</evidence>
<dbReference type="SUPFAM" id="SSF52821">
    <property type="entry name" value="Rhodanese/Cell cycle control phosphatase"/>
    <property type="match status" value="1"/>
</dbReference>
<dbReference type="PROSITE" id="PS50206">
    <property type="entry name" value="RHODANESE_3"/>
    <property type="match status" value="1"/>
</dbReference>
<protein>
    <recommendedName>
        <fullName evidence="1">Rhodanese domain-containing protein</fullName>
    </recommendedName>
</protein>
<dbReference type="Gene3D" id="3.40.250.10">
    <property type="entry name" value="Rhodanese-like domain"/>
    <property type="match status" value="1"/>
</dbReference>
<gene>
    <name evidence="2" type="ORF">B0H15DRAFT_910380</name>
</gene>